<dbReference type="InterPro" id="IPR018721">
    <property type="entry name" value="DUF2252"/>
</dbReference>
<dbReference type="Pfam" id="PF10009">
    <property type="entry name" value="DUF2252"/>
    <property type="match status" value="1"/>
</dbReference>
<name>A0A9E2S8R9_9BACT</name>
<sequence length="444" mass="50973">MPENTVTEGKQIRKKVSRKSQGEFATSKDRPEILSFIQQSNYDRLQDLVPIRHARMSTSPFAFYRGTASIMAYDLSHMPNTGINVQAIGDCHIMNFGGFATPERTLVFDANDFDETHPAPWEWDVKRLATSFVLAGRNNNLAEIDGQELAYTVAQSYRRHMFLFSEMSMLDLWYMKFDIETLASKTKNETIKDFLDDSIARAHKETPQKVFYKITQEVFGKLEITDQPPLIYHTFDVEKDKEYMRSFMSYYFDTLQHDRKWLATKYEIVDVALKVVGVGSVGTRCYVVLLMNDKKEPLFLQVKEARQSVLEPYTQLSKYLHQGQRVVEGQRLVQAASDIFLGWSIGPAGRHFYLRQLRDRKIAPTIEHFNKALLEAYARLCGRMLARAHAKTGNSAIISSYMGKSEAFEEAISNFAAAYADQTDRDYENFLKEIKAGRLAVEKG</sequence>
<reference evidence="2" key="1">
    <citation type="submission" date="2021-06" db="EMBL/GenBank/DDBJ databases">
        <authorList>
            <person name="Huq M.A."/>
        </authorList>
    </citation>
    <scope>NUCLEOTIDE SEQUENCE</scope>
    <source>
        <strain evidence="2">MAH-26</strain>
    </source>
</reference>
<accession>A0A9E2S8R9</accession>
<dbReference type="PANTHER" id="PTHR39441">
    <property type="entry name" value="DUF2252 DOMAIN-CONTAINING PROTEIN"/>
    <property type="match status" value="1"/>
</dbReference>
<evidence type="ECO:0000256" key="1">
    <source>
        <dbReference type="SAM" id="MobiDB-lite"/>
    </source>
</evidence>
<dbReference type="RefSeq" id="WP_217790626.1">
    <property type="nucleotide sequence ID" value="NZ_JAHSPG010000003.1"/>
</dbReference>
<keyword evidence="3" id="KW-1185">Reference proteome</keyword>
<gene>
    <name evidence="2" type="ORF">KTO63_07580</name>
</gene>
<evidence type="ECO:0000313" key="3">
    <source>
        <dbReference type="Proteomes" id="UP000812270"/>
    </source>
</evidence>
<dbReference type="PANTHER" id="PTHR39441:SF1">
    <property type="entry name" value="DUF2252 DOMAIN-CONTAINING PROTEIN"/>
    <property type="match status" value="1"/>
</dbReference>
<proteinExistence type="predicted"/>
<dbReference type="EMBL" id="JAHSPG010000003">
    <property type="protein sequence ID" value="MBV4356998.1"/>
    <property type="molecule type" value="Genomic_DNA"/>
</dbReference>
<organism evidence="2 3">
    <name type="scientific">Pinibacter aurantiacus</name>
    <dbReference type="NCBI Taxonomy" id="2851599"/>
    <lineage>
        <taxon>Bacteria</taxon>
        <taxon>Pseudomonadati</taxon>
        <taxon>Bacteroidota</taxon>
        <taxon>Chitinophagia</taxon>
        <taxon>Chitinophagales</taxon>
        <taxon>Chitinophagaceae</taxon>
        <taxon>Pinibacter</taxon>
    </lineage>
</organism>
<feature type="region of interest" description="Disordered" evidence="1">
    <location>
        <begin position="1"/>
        <end position="26"/>
    </location>
</feature>
<protein>
    <submittedName>
        <fullName evidence="2">DUF2252 domain-containing protein</fullName>
    </submittedName>
</protein>
<evidence type="ECO:0000313" key="2">
    <source>
        <dbReference type="EMBL" id="MBV4356998.1"/>
    </source>
</evidence>
<dbReference type="AlphaFoldDB" id="A0A9E2S8R9"/>
<comment type="caution">
    <text evidence="2">The sequence shown here is derived from an EMBL/GenBank/DDBJ whole genome shotgun (WGS) entry which is preliminary data.</text>
</comment>
<dbReference type="Proteomes" id="UP000812270">
    <property type="component" value="Unassembled WGS sequence"/>
</dbReference>